<dbReference type="Proteomes" id="UP000095768">
    <property type="component" value="Unassembled WGS sequence"/>
</dbReference>
<dbReference type="OrthoDB" id="2365314at2"/>
<dbReference type="RefSeq" id="WP_069994942.1">
    <property type="nucleotide sequence ID" value="NZ_FMPG01000004.1"/>
</dbReference>
<keyword evidence="2 5" id="KW-0812">Transmembrane</keyword>
<evidence type="ECO:0000256" key="3">
    <source>
        <dbReference type="ARBA" id="ARBA00022989"/>
    </source>
</evidence>
<feature type="transmembrane region" description="Helical" evidence="5">
    <location>
        <begin position="68"/>
        <end position="88"/>
    </location>
</feature>
<dbReference type="EMBL" id="FMPG01000004">
    <property type="protein sequence ID" value="SCS88901.1"/>
    <property type="molecule type" value="Genomic_DNA"/>
</dbReference>
<feature type="transmembrane region" description="Helical" evidence="5">
    <location>
        <begin position="100"/>
        <end position="120"/>
    </location>
</feature>
<evidence type="ECO:0000256" key="4">
    <source>
        <dbReference type="ARBA" id="ARBA00023136"/>
    </source>
</evidence>
<accession>A0A1D4LRJ3</accession>
<evidence type="ECO:0000256" key="2">
    <source>
        <dbReference type="ARBA" id="ARBA00022692"/>
    </source>
</evidence>
<dbReference type="GO" id="GO:0005886">
    <property type="term" value="C:plasma membrane"/>
    <property type="evidence" value="ECO:0007669"/>
    <property type="project" value="UniProtKB-SubCell"/>
</dbReference>
<proteinExistence type="inferred from homology"/>
<dbReference type="Pfam" id="PF07457">
    <property type="entry name" value="DUF1516"/>
    <property type="match status" value="1"/>
</dbReference>
<evidence type="ECO:0000313" key="7">
    <source>
        <dbReference type="EMBL" id="SCS88901.1"/>
    </source>
</evidence>
<dbReference type="HAMAP" id="MF_01536">
    <property type="entry name" value="UPF0344"/>
    <property type="match status" value="1"/>
</dbReference>
<keyword evidence="1 5" id="KW-1003">Cell membrane</keyword>
<keyword evidence="8" id="KW-1185">Reference proteome</keyword>
<reference evidence="7 9" key="2">
    <citation type="submission" date="2016-09" db="EMBL/GenBank/DDBJ databases">
        <authorList>
            <consortium name="Pathogen Informatics"/>
        </authorList>
    </citation>
    <scope>NUCLEOTIDE SEQUENCE [LARGE SCALE GENOMIC DNA]</scope>
    <source>
        <strain evidence="7 9">82B</strain>
    </source>
</reference>
<evidence type="ECO:0000313" key="6">
    <source>
        <dbReference type="EMBL" id="SCS54261.1"/>
    </source>
</evidence>
<dbReference type="NCBIfam" id="NF010199">
    <property type="entry name" value="PRK13673.1-6"/>
    <property type="match status" value="1"/>
</dbReference>
<keyword evidence="3 5" id="KW-1133">Transmembrane helix</keyword>
<gene>
    <name evidence="7" type="ORF">SAMEA2297795_01314</name>
    <name evidence="6" type="ORF">SAMEA2297796_00705</name>
</gene>
<evidence type="ECO:0000256" key="5">
    <source>
        <dbReference type="HAMAP-Rule" id="MF_01536"/>
    </source>
</evidence>
<dbReference type="AlphaFoldDB" id="A0A1D4LRJ3"/>
<reference evidence="6 8" key="1">
    <citation type="submission" date="2016-09" db="EMBL/GenBank/DDBJ databases">
        <authorList>
            <consortium name="Pathogen Informatics"/>
            <person name="Sun Q."/>
            <person name="Inoue M."/>
        </authorList>
    </citation>
    <scope>NUCLEOTIDE SEQUENCE [LARGE SCALE GENOMIC DNA]</scope>
    <source>
        <strain evidence="6 8">82C</strain>
    </source>
</reference>
<comment type="subcellular location">
    <subcellularLocation>
        <location evidence="5">Cell membrane</location>
        <topology evidence="5">Multi-pass membrane protein</topology>
    </subcellularLocation>
</comment>
<feature type="transmembrane region" description="Helical" evidence="5">
    <location>
        <begin position="6"/>
        <end position="23"/>
    </location>
</feature>
<evidence type="ECO:0000256" key="1">
    <source>
        <dbReference type="ARBA" id="ARBA00022475"/>
    </source>
</evidence>
<evidence type="ECO:0000313" key="9">
    <source>
        <dbReference type="Proteomes" id="UP000095768"/>
    </source>
</evidence>
<keyword evidence="4 5" id="KW-0472">Membrane</keyword>
<evidence type="ECO:0000313" key="8">
    <source>
        <dbReference type="Proteomes" id="UP000095412"/>
    </source>
</evidence>
<name>A0A1D4LRJ3_9STAP</name>
<dbReference type="InterPro" id="IPR010899">
    <property type="entry name" value="UPF0344"/>
</dbReference>
<sequence length="129" mass="14417">MLHMHIASWVLLIILFFAAYFNFSEKQGASPYFKPIQMLLRLFMLLVLISGFWVWIQAFSSGDAGGHMLLTLKMICGVAVIALMEVSITKRKKGQPSHGLMWTTIAVIILTMIIGTILPMGPITQMFGL</sequence>
<organism evidence="7 9">
    <name type="scientific">Staphylococcus caeli</name>
    <dbReference type="NCBI Taxonomy" id="2201815"/>
    <lineage>
        <taxon>Bacteria</taxon>
        <taxon>Bacillati</taxon>
        <taxon>Bacillota</taxon>
        <taxon>Bacilli</taxon>
        <taxon>Bacillales</taxon>
        <taxon>Staphylococcaceae</taxon>
        <taxon>Staphylococcus</taxon>
    </lineage>
</organism>
<feature type="transmembrane region" description="Helical" evidence="5">
    <location>
        <begin position="35"/>
        <end position="56"/>
    </location>
</feature>
<dbReference type="EMBL" id="FMPI01000003">
    <property type="protein sequence ID" value="SCS54261.1"/>
    <property type="molecule type" value="Genomic_DNA"/>
</dbReference>
<dbReference type="NCBIfam" id="NF010195">
    <property type="entry name" value="PRK13673.1-2"/>
    <property type="match status" value="1"/>
</dbReference>
<comment type="similarity">
    <text evidence="5">Belongs to the UPF0344 family.</text>
</comment>
<protein>
    <recommendedName>
        <fullName evidence="5">UPF0344 protein SAMEA2297795_01314</fullName>
    </recommendedName>
</protein>
<dbReference type="Proteomes" id="UP000095412">
    <property type="component" value="Unassembled WGS sequence"/>
</dbReference>